<comment type="caution">
    <text evidence="2">The sequence shown here is derived from an EMBL/GenBank/DDBJ whole genome shotgun (WGS) entry which is preliminary data.</text>
</comment>
<dbReference type="SUPFAM" id="SSF57414">
    <property type="entry name" value="Hairpin loop containing domain-like"/>
    <property type="match status" value="1"/>
</dbReference>
<dbReference type="Proteomes" id="UP000683360">
    <property type="component" value="Unassembled WGS sequence"/>
</dbReference>
<dbReference type="Pfam" id="PF12248">
    <property type="entry name" value="Methyltransf_FA"/>
    <property type="match status" value="1"/>
</dbReference>
<evidence type="ECO:0000313" key="3">
    <source>
        <dbReference type="Proteomes" id="UP000683360"/>
    </source>
</evidence>
<dbReference type="Gene3D" id="3.50.4.10">
    <property type="entry name" value="Hepatocyte Growth Factor"/>
    <property type="match status" value="1"/>
</dbReference>
<proteinExistence type="predicted"/>
<reference evidence="2" key="1">
    <citation type="submission" date="2021-03" db="EMBL/GenBank/DDBJ databases">
        <authorList>
            <person name="Bekaert M."/>
        </authorList>
    </citation>
    <scope>NUCLEOTIDE SEQUENCE</scope>
</reference>
<protein>
    <recommendedName>
        <fullName evidence="1">Apple domain-containing protein</fullName>
    </recommendedName>
</protein>
<organism evidence="2 3">
    <name type="scientific">Mytilus edulis</name>
    <name type="common">Blue mussel</name>
    <dbReference type="NCBI Taxonomy" id="6550"/>
    <lineage>
        <taxon>Eukaryota</taxon>
        <taxon>Metazoa</taxon>
        <taxon>Spiralia</taxon>
        <taxon>Lophotrochozoa</taxon>
        <taxon>Mollusca</taxon>
        <taxon>Bivalvia</taxon>
        <taxon>Autobranchia</taxon>
        <taxon>Pteriomorphia</taxon>
        <taxon>Mytilida</taxon>
        <taxon>Mytiloidea</taxon>
        <taxon>Mytilidae</taxon>
        <taxon>Mytilinae</taxon>
        <taxon>Mytilus</taxon>
    </lineage>
</organism>
<dbReference type="InterPro" id="IPR003609">
    <property type="entry name" value="Pan_app"/>
</dbReference>
<name>A0A8S3VDI9_MYTED</name>
<dbReference type="InterPro" id="IPR022041">
    <property type="entry name" value="Methyltransf_FA"/>
</dbReference>
<dbReference type="AlphaFoldDB" id="A0A8S3VDI9"/>
<dbReference type="Pfam" id="PF00024">
    <property type="entry name" value="PAN_1"/>
    <property type="match status" value="1"/>
</dbReference>
<evidence type="ECO:0000313" key="2">
    <source>
        <dbReference type="EMBL" id="CAG2254233.1"/>
    </source>
</evidence>
<dbReference type="OrthoDB" id="6104479at2759"/>
<accession>A0A8S3VDI9</accession>
<feature type="domain" description="Apple" evidence="1">
    <location>
        <begin position="107"/>
        <end position="175"/>
    </location>
</feature>
<evidence type="ECO:0000259" key="1">
    <source>
        <dbReference type="PROSITE" id="PS50948"/>
    </source>
</evidence>
<keyword evidence="3" id="KW-1185">Reference proteome</keyword>
<dbReference type="PROSITE" id="PS50948">
    <property type="entry name" value="PAN"/>
    <property type="match status" value="1"/>
</dbReference>
<gene>
    <name evidence="2" type="ORF">MEDL_65724</name>
</gene>
<dbReference type="EMBL" id="CAJPWZ010003234">
    <property type="protein sequence ID" value="CAG2254233.1"/>
    <property type="molecule type" value="Genomic_DNA"/>
</dbReference>
<sequence length="177" mass="19636">MSPDFYEIFYGGGGNRWTYLSRNYGSNEEAFNTLNLLDCNNMVSLWLSWENGQLQSGTGSILGQNRMMNWNDPYPLPIKGIGVMSAYGHNATWIIPSKDIQDNRRFCGSAGQSLTNAGATSYDQTLLNCALTCITSNGCASFDYNSKLQKCHIVDENEFLASANDIDSVMYTKCLSI</sequence>